<evidence type="ECO:0000256" key="5">
    <source>
        <dbReference type="ARBA" id="ARBA00023014"/>
    </source>
</evidence>
<name>A0A926IHM8_9FIRM</name>
<dbReference type="Proteomes" id="UP000601522">
    <property type="component" value="Unassembled WGS sequence"/>
</dbReference>
<evidence type="ECO:0000313" key="8">
    <source>
        <dbReference type="EMBL" id="MBC8590847.1"/>
    </source>
</evidence>
<feature type="domain" description="Fe-S hydro-lyase tartrate dehydratase alpha-type catalytic" evidence="7">
    <location>
        <begin position="11"/>
        <end position="278"/>
    </location>
</feature>
<gene>
    <name evidence="8" type="ORF">H8689_06840</name>
</gene>
<evidence type="ECO:0000256" key="4">
    <source>
        <dbReference type="ARBA" id="ARBA00023004"/>
    </source>
</evidence>
<keyword evidence="6 8" id="KW-0456">Lyase</keyword>
<protein>
    <submittedName>
        <fullName evidence="8">Fumarate hydratase</fullName>
        <ecNumber evidence="8">4.2.1.2</ecNumber>
    </submittedName>
</protein>
<keyword evidence="2" id="KW-0004">4Fe-4S</keyword>
<dbReference type="GO" id="GO:0051539">
    <property type="term" value="F:4 iron, 4 sulfur cluster binding"/>
    <property type="evidence" value="ECO:0007669"/>
    <property type="project" value="UniProtKB-KW"/>
</dbReference>
<dbReference type="GO" id="GO:0046872">
    <property type="term" value="F:metal ion binding"/>
    <property type="evidence" value="ECO:0007669"/>
    <property type="project" value="UniProtKB-KW"/>
</dbReference>
<accession>A0A926IHM8</accession>
<dbReference type="InterPro" id="IPR051208">
    <property type="entry name" value="Class-I_Fumarase/Tartrate_DH"/>
</dbReference>
<evidence type="ECO:0000259" key="7">
    <source>
        <dbReference type="Pfam" id="PF05681"/>
    </source>
</evidence>
<proteinExistence type="inferred from homology"/>
<dbReference type="NCBIfam" id="TIGR00722">
    <property type="entry name" value="ttdA_fumA_fumB"/>
    <property type="match status" value="1"/>
</dbReference>
<reference evidence="8 9" key="1">
    <citation type="submission" date="2020-08" db="EMBL/GenBank/DDBJ databases">
        <title>Genome public.</title>
        <authorList>
            <person name="Liu C."/>
            <person name="Sun Q."/>
        </authorList>
    </citation>
    <scope>NUCLEOTIDE SEQUENCE [LARGE SCALE GENOMIC DNA]</scope>
    <source>
        <strain evidence="8 9">NSJ-26</strain>
    </source>
</reference>
<organism evidence="8 9">
    <name type="scientific">Wansuia hejianensis</name>
    <dbReference type="NCBI Taxonomy" id="2763667"/>
    <lineage>
        <taxon>Bacteria</taxon>
        <taxon>Bacillati</taxon>
        <taxon>Bacillota</taxon>
        <taxon>Clostridia</taxon>
        <taxon>Lachnospirales</taxon>
        <taxon>Lachnospiraceae</taxon>
        <taxon>Wansuia</taxon>
    </lineage>
</organism>
<dbReference type="RefSeq" id="WP_249323680.1">
    <property type="nucleotide sequence ID" value="NZ_JACRTK010000002.1"/>
</dbReference>
<comment type="similarity">
    <text evidence="1">Belongs to the class-I fumarase family.</text>
</comment>
<sequence length="280" mass="30865">MREIDAGLITKEVKRLAIEANYFLPEDVLESLKESRDGEKWELASATIDKIIQNAEIAKENQVPMCQDTGMVVVFVEIGQDVHIVNGYLEDAINQGIREGYEEGFLRKSVVKDPLDRVNTKDNTPGVIHYSIVPGDKLSITVAPKGFGSENMSRIKMLKPAEGLQGVKDFILESVELAGPNPCPPTIVGVGIGGTFEKAAYLAKKSLMRDMDEYSEDPFYEKLEKELLEDINKLGIGPQGFGGNTTSFKVNIEHYPTHIAGLPVAVNINCHAARHKQVIL</sequence>
<dbReference type="GO" id="GO:0004333">
    <property type="term" value="F:fumarate hydratase activity"/>
    <property type="evidence" value="ECO:0007669"/>
    <property type="project" value="UniProtKB-EC"/>
</dbReference>
<dbReference type="PANTHER" id="PTHR30389">
    <property type="entry name" value="FUMARATE HYDRATASE-RELATED"/>
    <property type="match status" value="1"/>
</dbReference>
<dbReference type="AlphaFoldDB" id="A0A926IHM8"/>
<keyword evidence="9" id="KW-1185">Reference proteome</keyword>
<comment type="caution">
    <text evidence="8">The sequence shown here is derived from an EMBL/GenBank/DDBJ whole genome shotgun (WGS) entry which is preliminary data.</text>
</comment>
<dbReference type="InterPro" id="IPR004646">
    <property type="entry name" value="Fe-S_hydro-lyase_TtdA-typ_cat"/>
</dbReference>
<keyword evidence="4" id="KW-0408">Iron</keyword>
<dbReference type="NCBIfam" id="NF004885">
    <property type="entry name" value="PRK06246.1"/>
    <property type="match status" value="1"/>
</dbReference>
<dbReference type="EC" id="4.2.1.2" evidence="8"/>
<dbReference type="EMBL" id="JACRTK010000002">
    <property type="protein sequence ID" value="MBC8590847.1"/>
    <property type="molecule type" value="Genomic_DNA"/>
</dbReference>
<evidence type="ECO:0000256" key="6">
    <source>
        <dbReference type="ARBA" id="ARBA00023239"/>
    </source>
</evidence>
<keyword evidence="5" id="KW-0411">Iron-sulfur</keyword>
<evidence type="ECO:0000256" key="2">
    <source>
        <dbReference type="ARBA" id="ARBA00022485"/>
    </source>
</evidence>
<keyword evidence="3" id="KW-0479">Metal-binding</keyword>
<dbReference type="Pfam" id="PF05681">
    <property type="entry name" value="Fumerase"/>
    <property type="match status" value="1"/>
</dbReference>
<evidence type="ECO:0000256" key="1">
    <source>
        <dbReference type="ARBA" id="ARBA00008876"/>
    </source>
</evidence>
<dbReference type="PANTHER" id="PTHR30389:SF17">
    <property type="entry name" value="L(+)-TARTRATE DEHYDRATASE SUBUNIT ALPHA-RELATED"/>
    <property type="match status" value="1"/>
</dbReference>
<evidence type="ECO:0000256" key="3">
    <source>
        <dbReference type="ARBA" id="ARBA00022723"/>
    </source>
</evidence>
<evidence type="ECO:0000313" key="9">
    <source>
        <dbReference type="Proteomes" id="UP000601522"/>
    </source>
</evidence>